<dbReference type="GO" id="GO:0005524">
    <property type="term" value="F:ATP binding"/>
    <property type="evidence" value="ECO:0007669"/>
    <property type="project" value="UniProtKB-KW"/>
</dbReference>
<dbReference type="InterPro" id="IPR028299">
    <property type="entry name" value="ClpA/B_CS2"/>
</dbReference>
<accession>A0A8J6NW06</accession>
<dbReference type="Pfam" id="PF07724">
    <property type="entry name" value="AAA_2"/>
    <property type="match status" value="1"/>
</dbReference>
<dbReference type="SMART" id="SM00382">
    <property type="entry name" value="AAA"/>
    <property type="match status" value="2"/>
</dbReference>
<dbReference type="InterPro" id="IPR041546">
    <property type="entry name" value="ClpA/ClpB_AAA_lid"/>
</dbReference>
<dbReference type="PROSITE" id="PS00870">
    <property type="entry name" value="CLPAB_1"/>
    <property type="match status" value="1"/>
</dbReference>
<evidence type="ECO:0000256" key="4">
    <source>
        <dbReference type="ARBA" id="ARBA00023186"/>
    </source>
</evidence>
<dbReference type="InterPro" id="IPR013461">
    <property type="entry name" value="ClpA"/>
</dbReference>
<dbReference type="GO" id="GO:0006508">
    <property type="term" value="P:proteolysis"/>
    <property type="evidence" value="ECO:0007669"/>
    <property type="project" value="UniProtKB-KW"/>
</dbReference>
<dbReference type="PROSITE" id="PS00871">
    <property type="entry name" value="CLPAB_2"/>
    <property type="match status" value="1"/>
</dbReference>
<dbReference type="SUPFAM" id="SSF52540">
    <property type="entry name" value="P-loop containing nucleoside triphosphate hydrolases"/>
    <property type="match status" value="2"/>
</dbReference>
<dbReference type="InterPro" id="IPR019489">
    <property type="entry name" value="Clp_ATPase_C"/>
</dbReference>
<dbReference type="InterPro" id="IPR050130">
    <property type="entry name" value="ClpA_ClpB"/>
</dbReference>
<dbReference type="SMART" id="SM01086">
    <property type="entry name" value="ClpB_D2-small"/>
    <property type="match status" value="1"/>
</dbReference>
<comment type="caution">
    <text evidence="8">The sequence shown here is derived from an EMBL/GenBank/DDBJ whole genome shotgun (WGS) entry which is preliminary data.</text>
</comment>
<name>A0A8J6NW06_9BACT</name>
<dbReference type="PRINTS" id="PR00300">
    <property type="entry name" value="CLPPROTEASEA"/>
</dbReference>
<dbReference type="InterPro" id="IPR018368">
    <property type="entry name" value="ClpA/B_CS1"/>
</dbReference>
<dbReference type="CDD" id="cd00009">
    <property type="entry name" value="AAA"/>
    <property type="match status" value="1"/>
</dbReference>
<evidence type="ECO:0000256" key="5">
    <source>
        <dbReference type="PROSITE-ProRule" id="PRU01251"/>
    </source>
</evidence>
<comment type="similarity">
    <text evidence="6">Belongs to the ClpA/ClpB family.</text>
</comment>
<evidence type="ECO:0000313" key="9">
    <source>
        <dbReference type="Proteomes" id="UP000605201"/>
    </source>
</evidence>
<keyword evidence="1 5" id="KW-0677">Repeat</keyword>
<dbReference type="Pfam" id="PF10431">
    <property type="entry name" value="ClpB_D2-small"/>
    <property type="match status" value="1"/>
</dbReference>
<organism evidence="8 9">
    <name type="scientific">Candidatus Desulfatibia vada</name>
    <dbReference type="NCBI Taxonomy" id="2841696"/>
    <lineage>
        <taxon>Bacteria</taxon>
        <taxon>Pseudomonadati</taxon>
        <taxon>Thermodesulfobacteriota</taxon>
        <taxon>Desulfobacteria</taxon>
        <taxon>Desulfobacterales</taxon>
        <taxon>Desulfobacterales incertae sedis</taxon>
        <taxon>Candidatus Desulfatibia</taxon>
    </lineage>
</organism>
<dbReference type="Pfam" id="PF02861">
    <property type="entry name" value="Clp_N"/>
    <property type="match status" value="1"/>
</dbReference>
<dbReference type="Gene3D" id="3.40.50.300">
    <property type="entry name" value="P-loop containing nucleotide triphosphate hydrolases"/>
    <property type="match status" value="2"/>
</dbReference>
<dbReference type="SUPFAM" id="SSF81923">
    <property type="entry name" value="Double Clp-N motif"/>
    <property type="match status" value="1"/>
</dbReference>
<dbReference type="Gene3D" id="1.10.1780.10">
    <property type="entry name" value="Clp, N-terminal domain"/>
    <property type="match status" value="1"/>
</dbReference>
<dbReference type="InterPro" id="IPR001270">
    <property type="entry name" value="ClpA/B"/>
</dbReference>
<dbReference type="Proteomes" id="UP000605201">
    <property type="component" value="Unassembled WGS sequence"/>
</dbReference>
<dbReference type="Pfam" id="PF17871">
    <property type="entry name" value="AAA_lid_9"/>
    <property type="match status" value="1"/>
</dbReference>
<dbReference type="GO" id="GO:0043335">
    <property type="term" value="P:protein unfolding"/>
    <property type="evidence" value="ECO:0007669"/>
    <property type="project" value="InterPro"/>
</dbReference>
<dbReference type="InterPro" id="IPR003959">
    <property type="entry name" value="ATPase_AAA_core"/>
</dbReference>
<dbReference type="PROSITE" id="PS51903">
    <property type="entry name" value="CLP_R"/>
    <property type="match status" value="1"/>
</dbReference>
<dbReference type="GO" id="GO:0008233">
    <property type="term" value="F:peptidase activity"/>
    <property type="evidence" value="ECO:0007669"/>
    <property type="project" value="UniProtKB-KW"/>
</dbReference>
<evidence type="ECO:0000259" key="7">
    <source>
        <dbReference type="PROSITE" id="PS51903"/>
    </source>
</evidence>
<evidence type="ECO:0000256" key="6">
    <source>
        <dbReference type="RuleBase" id="RU004432"/>
    </source>
</evidence>
<evidence type="ECO:0000256" key="3">
    <source>
        <dbReference type="ARBA" id="ARBA00022840"/>
    </source>
</evidence>
<dbReference type="InterPro" id="IPR004176">
    <property type="entry name" value="Clp_R_N"/>
</dbReference>
<sequence>MINKQLSETLGFAVREAKRRRHEYVSIEHLLFAILFDSDGVGIIENSGGSIENLKNSLETFFNERMESLPEGDEYVLQQTVGFQRVIQRAINQVRSAEKQEVSVSDILASIFLEKDSHAEYFLNAEGVSRLDILNYISHQVSKIPLKEEPDRPVRTAKDAKTKKADPLELFTIDLVEQAAQGKLDPLIGRKLEIERTIQVLCRRRKNNPIYVGDPGVGKTAMAEGLALKINAGDIPDLLKDVRIYSLDLGGLLAGTKFRGDFEQRLKGVLAALKKKKDAILFIDEIHTTVGAGATSRGSMDASNILKPVLQTGELRCMGSTTFEEYKNFFEKDRALSRRFEKIEIFEPSVPETIQILKGLKSRYEDHHGIAYTEQALKTAAELSAKYLHDRYLPDKAIDVIDEAGAYIRLSGGSHRKKINPKDIEHIVAKMARIPAISVSTPDKAKLESLDDKLKEVVFGQDEAIKSLVTSIQRSRAGLGTPGKPVGSFLFTGPTGVGKTEVTRQVAIALGVEFLRFDMSEYMEKHSVARLIGAPPGYIGFEQGGLLTDGVRKHPYSVLLLDEIEKAHPDMYNILLQVLDHATLTDNNGKKADFRNVIIMMTSNVGTREMSSQTIGFGDTQYDTKSKGKTAAEKFFSPEFRNRLDGIIHFNALNLEIMKLVVDKFMKELKEQLAVKKVSISYSDNARTWLAQNGHDPRYGARPLSRLIQTEIKDILSNEILFGCLEKGGQVVVDLEDEKLTFDFI</sequence>
<dbReference type="AlphaFoldDB" id="A0A8J6NW06"/>
<dbReference type="Pfam" id="PF00004">
    <property type="entry name" value="AAA"/>
    <property type="match status" value="1"/>
</dbReference>
<dbReference type="GO" id="GO:0005737">
    <property type="term" value="C:cytoplasm"/>
    <property type="evidence" value="ECO:0007669"/>
    <property type="project" value="TreeGrafter"/>
</dbReference>
<dbReference type="InterPro" id="IPR003593">
    <property type="entry name" value="AAA+_ATPase"/>
</dbReference>
<dbReference type="PANTHER" id="PTHR11638:SF111">
    <property type="entry name" value="ATP-DEPENDENT CLP PROTEASE ATP-BINDING SUBUNIT CLPA"/>
    <property type="match status" value="1"/>
</dbReference>
<dbReference type="GO" id="GO:0016887">
    <property type="term" value="F:ATP hydrolysis activity"/>
    <property type="evidence" value="ECO:0007669"/>
    <property type="project" value="InterPro"/>
</dbReference>
<dbReference type="EMBL" id="JACNIG010000088">
    <property type="protein sequence ID" value="MBC8430840.1"/>
    <property type="molecule type" value="Genomic_DNA"/>
</dbReference>
<dbReference type="Gene3D" id="1.10.8.60">
    <property type="match status" value="2"/>
</dbReference>
<dbReference type="NCBIfam" id="TIGR02639">
    <property type="entry name" value="ClpA"/>
    <property type="match status" value="1"/>
</dbReference>
<dbReference type="PANTHER" id="PTHR11638">
    <property type="entry name" value="ATP-DEPENDENT CLP PROTEASE"/>
    <property type="match status" value="1"/>
</dbReference>
<feature type="domain" description="Clp R" evidence="7">
    <location>
        <begin position="1"/>
        <end position="144"/>
    </location>
</feature>
<proteinExistence type="inferred from homology"/>
<protein>
    <submittedName>
        <fullName evidence="8">ATP-dependent Clp protease ATP-binding subunit ClpA</fullName>
    </submittedName>
</protein>
<evidence type="ECO:0000256" key="2">
    <source>
        <dbReference type="ARBA" id="ARBA00022741"/>
    </source>
</evidence>
<reference evidence="8 9" key="1">
    <citation type="submission" date="2020-08" db="EMBL/GenBank/DDBJ databases">
        <title>Bridging the membrane lipid divide: bacteria of the FCB group superphylum have the potential to synthesize archaeal ether lipids.</title>
        <authorList>
            <person name="Villanueva L."/>
            <person name="Von Meijenfeldt F.A.B."/>
            <person name="Westbye A.B."/>
            <person name="Yadav S."/>
            <person name="Hopmans E.C."/>
            <person name="Dutilh B.E."/>
            <person name="Sinninghe Damste J.S."/>
        </authorList>
    </citation>
    <scope>NUCLEOTIDE SEQUENCE [LARGE SCALE GENOMIC DNA]</scope>
    <source>
        <strain evidence="8">NIOZ-UU17</strain>
    </source>
</reference>
<dbReference type="GO" id="GO:0034605">
    <property type="term" value="P:cellular response to heat"/>
    <property type="evidence" value="ECO:0007669"/>
    <property type="project" value="TreeGrafter"/>
</dbReference>
<dbReference type="InterPro" id="IPR027417">
    <property type="entry name" value="P-loop_NTPase"/>
</dbReference>
<evidence type="ECO:0000256" key="1">
    <source>
        <dbReference type="ARBA" id="ARBA00022737"/>
    </source>
</evidence>
<keyword evidence="3 6" id="KW-0067">ATP-binding</keyword>
<keyword evidence="4 6" id="KW-0143">Chaperone</keyword>
<evidence type="ECO:0000313" key="8">
    <source>
        <dbReference type="EMBL" id="MBC8430840.1"/>
    </source>
</evidence>
<dbReference type="FunFam" id="3.40.50.300:FF:000025">
    <property type="entry name" value="ATP-dependent Clp protease subunit"/>
    <property type="match status" value="1"/>
</dbReference>
<gene>
    <name evidence="8" type="primary">clpA</name>
    <name evidence="8" type="ORF">H8D96_02870</name>
</gene>
<keyword evidence="8" id="KW-0645">Protease</keyword>
<dbReference type="InterPro" id="IPR036628">
    <property type="entry name" value="Clp_N_dom_sf"/>
</dbReference>
<dbReference type="FunFam" id="1.10.8.60:FF:000011">
    <property type="entry name" value="ATP-dependent Clp protease ATP-binding subunit"/>
    <property type="match status" value="1"/>
</dbReference>
<dbReference type="CDD" id="cd19499">
    <property type="entry name" value="RecA-like_ClpB_Hsp104-like"/>
    <property type="match status" value="1"/>
</dbReference>
<keyword evidence="8" id="KW-0378">Hydrolase</keyword>
<keyword evidence="2 6" id="KW-0547">Nucleotide-binding</keyword>